<protein>
    <submittedName>
        <fullName evidence="2">Blood vessel epicardial substance</fullName>
    </submittedName>
</protein>
<feature type="compositionally biased region" description="Polar residues" evidence="1">
    <location>
        <begin position="123"/>
        <end position="142"/>
    </location>
</feature>
<accession>A0A5C6PKH4</accession>
<name>A0A5C6PKH4_9TELE</name>
<sequence length="172" mass="20036">MMMVIMMMVMMKMMMKKKMMVMMIVMMMVMVMMKMMLKKKTMMVVMMMTMMMMVIMIMVMMKMMLKKKTMMIVMMMMMMYMSQAVKKMDRQPSLCSQLSMTQMRNSLASTSDTEDVLHQILRGSTQSSLQKSPGPRASSNMKPIQEDMEDDVFVESSPSKSRPKPSVSSEEV</sequence>
<gene>
    <name evidence="2" type="ORF">D4764_10G0009650</name>
</gene>
<keyword evidence="3" id="KW-1185">Reference proteome</keyword>
<dbReference type="EMBL" id="RHFK02000002">
    <property type="protein sequence ID" value="TWW79935.1"/>
    <property type="molecule type" value="Genomic_DNA"/>
</dbReference>
<evidence type="ECO:0000256" key="1">
    <source>
        <dbReference type="SAM" id="MobiDB-lite"/>
    </source>
</evidence>
<dbReference type="AlphaFoldDB" id="A0A5C6PKH4"/>
<proteinExistence type="predicted"/>
<feature type="region of interest" description="Disordered" evidence="1">
    <location>
        <begin position="123"/>
        <end position="172"/>
    </location>
</feature>
<reference evidence="2 3" key="1">
    <citation type="submission" date="2019-04" db="EMBL/GenBank/DDBJ databases">
        <title>Chromosome genome assembly for Takifugu flavidus.</title>
        <authorList>
            <person name="Xiao S."/>
        </authorList>
    </citation>
    <scope>NUCLEOTIDE SEQUENCE [LARGE SCALE GENOMIC DNA]</scope>
    <source>
        <strain evidence="2">HTHZ2018</strain>
        <tissue evidence="2">Muscle</tissue>
    </source>
</reference>
<evidence type="ECO:0000313" key="2">
    <source>
        <dbReference type="EMBL" id="TWW79935.1"/>
    </source>
</evidence>
<comment type="caution">
    <text evidence="2">The sequence shown here is derived from an EMBL/GenBank/DDBJ whole genome shotgun (WGS) entry which is preliminary data.</text>
</comment>
<organism evidence="2 3">
    <name type="scientific">Takifugu flavidus</name>
    <name type="common">sansaifugu</name>
    <dbReference type="NCBI Taxonomy" id="433684"/>
    <lineage>
        <taxon>Eukaryota</taxon>
        <taxon>Metazoa</taxon>
        <taxon>Chordata</taxon>
        <taxon>Craniata</taxon>
        <taxon>Vertebrata</taxon>
        <taxon>Euteleostomi</taxon>
        <taxon>Actinopterygii</taxon>
        <taxon>Neopterygii</taxon>
        <taxon>Teleostei</taxon>
        <taxon>Neoteleostei</taxon>
        <taxon>Acanthomorphata</taxon>
        <taxon>Eupercaria</taxon>
        <taxon>Tetraodontiformes</taxon>
        <taxon>Tetradontoidea</taxon>
        <taxon>Tetraodontidae</taxon>
        <taxon>Takifugu</taxon>
    </lineage>
</organism>
<dbReference type="Proteomes" id="UP000324091">
    <property type="component" value="Chromosome 10"/>
</dbReference>
<evidence type="ECO:0000313" key="3">
    <source>
        <dbReference type="Proteomes" id="UP000324091"/>
    </source>
</evidence>
<feature type="compositionally biased region" description="Low complexity" evidence="1">
    <location>
        <begin position="154"/>
        <end position="172"/>
    </location>
</feature>